<feature type="transmembrane region" description="Helical" evidence="1">
    <location>
        <begin position="196"/>
        <end position="213"/>
    </location>
</feature>
<organism evidence="2 3">
    <name type="scientific">Pseudomonas poae</name>
    <dbReference type="NCBI Taxonomy" id="200451"/>
    <lineage>
        <taxon>Bacteria</taxon>
        <taxon>Pseudomonadati</taxon>
        <taxon>Pseudomonadota</taxon>
        <taxon>Gammaproteobacteria</taxon>
        <taxon>Pseudomonadales</taxon>
        <taxon>Pseudomonadaceae</taxon>
        <taxon>Pseudomonas</taxon>
    </lineage>
</organism>
<feature type="transmembrane region" description="Helical" evidence="1">
    <location>
        <begin position="167"/>
        <end position="190"/>
    </location>
</feature>
<keyword evidence="1" id="KW-0472">Membrane</keyword>
<feature type="transmembrane region" description="Helical" evidence="1">
    <location>
        <begin position="72"/>
        <end position="90"/>
    </location>
</feature>
<accession>A0A423ESU5</accession>
<dbReference type="RefSeq" id="WP_123718708.1">
    <property type="nucleotide sequence ID" value="NZ_MOAY01000081.1"/>
</dbReference>
<feature type="transmembrane region" description="Helical" evidence="1">
    <location>
        <begin position="127"/>
        <end position="146"/>
    </location>
</feature>
<name>A0A423ESU5_9PSED</name>
<protein>
    <submittedName>
        <fullName evidence="2">Uncharacterized protein</fullName>
    </submittedName>
</protein>
<gene>
    <name evidence="2" type="ORF">BK648_26810</name>
</gene>
<feature type="transmembrane region" description="Helical" evidence="1">
    <location>
        <begin position="6"/>
        <end position="25"/>
    </location>
</feature>
<proteinExistence type="predicted"/>
<keyword evidence="1" id="KW-1133">Transmembrane helix</keyword>
<evidence type="ECO:0000313" key="2">
    <source>
        <dbReference type="EMBL" id="ROM34333.1"/>
    </source>
</evidence>
<keyword evidence="1" id="KW-0812">Transmembrane</keyword>
<evidence type="ECO:0000256" key="1">
    <source>
        <dbReference type="SAM" id="Phobius"/>
    </source>
</evidence>
<dbReference type="EMBL" id="MOAY01000081">
    <property type="protein sequence ID" value="ROM34333.1"/>
    <property type="molecule type" value="Genomic_DNA"/>
</dbReference>
<sequence length="221" mass="24824">MANDIWSLVLNVVASFIYAGIMSLWGMRGRRSVPQPISNRDATTIESIELVEPDGSTRIDRRLKNREKADETAYRFVFYLVTFGMLYLSISTPPVFKTLFSSGEVYLSSARFIGEYLPAIPVGKTNLQLAFFLISALLYIPLFLVSEFLAELIAPLVDSFKEVTDRIFVAITMLVSVVLCIPVAATSVWLFFDKTYADSLLSVLFFAALPFIFQQAQSGRR</sequence>
<reference evidence="2 3" key="1">
    <citation type="submission" date="2016-10" db="EMBL/GenBank/DDBJ databases">
        <title>Comparative genome analysis of multiple Pseudomonas spp. focuses on biocontrol and plant growth promoting traits.</title>
        <authorList>
            <person name="Tao X.-Y."/>
            <person name="Taylor C.G."/>
        </authorList>
    </citation>
    <scope>NUCLEOTIDE SEQUENCE [LARGE SCALE GENOMIC DNA]</scope>
    <source>
        <strain evidence="2 3">29G9</strain>
    </source>
</reference>
<evidence type="ECO:0000313" key="3">
    <source>
        <dbReference type="Proteomes" id="UP000284656"/>
    </source>
</evidence>
<dbReference type="AlphaFoldDB" id="A0A423ESU5"/>
<comment type="caution">
    <text evidence="2">The sequence shown here is derived from an EMBL/GenBank/DDBJ whole genome shotgun (WGS) entry which is preliminary data.</text>
</comment>
<dbReference type="Proteomes" id="UP000284656">
    <property type="component" value="Unassembled WGS sequence"/>
</dbReference>